<feature type="compositionally biased region" description="Polar residues" evidence="4">
    <location>
        <begin position="40"/>
        <end position="49"/>
    </location>
</feature>
<feature type="compositionally biased region" description="Basic and acidic residues" evidence="4">
    <location>
        <begin position="342"/>
        <end position="352"/>
    </location>
</feature>
<feature type="compositionally biased region" description="Gly residues" evidence="4">
    <location>
        <begin position="10"/>
        <end position="31"/>
    </location>
</feature>
<feature type="compositionally biased region" description="Basic residues" evidence="4">
    <location>
        <begin position="63"/>
        <end position="84"/>
    </location>
</feature>
<feature type="compositionally biased region" description="Basic and acidic residues" evidence="4">
    <location>
        <begin position="230"/>
        <end position="265"/>
    </location>
</feature>
<organism evidence="6 7">
    <name type="scientific">Seminavis robusta</name>
    <dbReference type="NCBI Taxonomy" id="568900"/>
    <lineage>
        <taxon>Eukaryota</taxon>
        <taxon>Sar</taxon>
        <taxon>Stramenopiles</taxon>
        <taxon>Ochrophyta</taxon>
        <taxon>Bacillariophyta</taxon>
        <taxon>Bacillariophyceae</taxon>
        <taxon>Bacillariophycidae</taxon>
        <taxon>Naviculales</taxon>
        <taxon>Naviculaceae</taxon>
        <taxon>Seminavis</taxon>
    </lineage>
</organism>
<gene>
    <name evidence="6" type="ORF">SEMRO_109_G054460.1</name>
</gene>
<feature type="compositionally biased region" description="Basic and acidic residues" evidence="4">
    <location>
        <begin position="167"/>
        <end position="188"/>
    </location>
</feature>
<dbReference type="GO" id="GO:0003743">
    <property type="term" value="F:translation initiation factor activity"/>
    <property type="evidence" value="ECO:0007669"/>
    <property type="project" value="UniProtKB-KW"/>
</dbReference>
<dbReference type="InterPro" id="IPR016024">
    <property type="entry name" value="ARM-type_fold"/>
</dbReference>
<evidence type="ECO:0000256" key="3">
    <source>
        <dbReference type="ARBA" id="ARBA00022917"/>
    </source>
</evidence>
<feature type="compositionally biased region" description="Gly residues" evidence="4">
    <location>
        <begin position="468"/>
        <end position="478"/>
    </location>
</feature>
<keyword evidence="3" id="KW-0648">Protein biosynthesis</keyword>
<feature type="compositionally biased region" description="Low complexity" evidence="4">
    <location>
        <begin position="1105"/>
        <end position="1120"/>
    </location>
</feature>
<evidence type="ECO:0000256" key="4">
    <source>
        <dbReference type="SAM" id="MobiDB-lite"/>
    </source>
</evidence>
<proteinExistence type="inferred from homology"/>
<name>A0A9N8H5B0_9STRA</name>
<dbReference type="Gene3D" id="1.25.40.180">
    <property type="match status" value="3"/>
</dbReference>
<feature type="compositionally biased region" description="Pro residues" evidence="4">
    <location>
        <begin position="89"/>
        <end position="99"/>
    </location>
</feature>
<feature type="region of interest" description="Disordered" evidence="4">
    <location>
        <begin position="648"/>
        <end position="668"/>
    </location>
</feature>
<reference evidence="6" key="1">
    <citation type="submission" date="2020-06" db="EMBL/GenBank/DDBJ databases">
        <authorList>
            <consortium name="Plant Systems Biology data submission"/>
        </authorList>
    </citation>
    <scope>NUCLEOTIDE SEQUENCE</scope>
    <source>
        <strain evidence="6">D6</strain>
    </source>
</reference>
<dbReference type="EMBL" id="CAICTM010000108">
    <property type="protein sequence ID" value="CAB9501446.1"/>
    <property type="molecule type" value="Genomic_DNA"/>
</dbReference>
<dbReference type="PANTHER" id="PTHR23253">
    <property type="entry name" value="EUKARYOTIC TRANSLATION INITIATION FACTOR 4 GAMMA"/>
    <property type="match status" value="1"/>
</dbReference>
<feature type="compositionally biased region" description="Pro residues" evidence="4">
    <location>
        <begin position="268"/>
        <end position="278"/>
    </location>
</feature>
<feature type="region of interest" description="Disordered" evidence="4">
    <location>
        <begin position="973"/>
        <end position="1122"/>
    </location>
</feature>
<comment type="caution">
    <text evidence="6">The sequence shown here is derived from an EMBL/GenBank/DDBJ whole genome shotgun (WGS) entry which is preliminary data.</text>
</comment>
<feature type="compositionally biased region" description="Gly residues" evidence="4">
    <location>
        <begin position="1045"/>
        <end position="1067"/>
    </location>
</feature>
<dbReference type="OrthoDB" id="514777at2759"/>
<dbReference type="InterPro" id="IPR003891">
    <property type="entry name" value="Initiation_fac_eIF4g_MI"/>
</dbReference>
<keyword evidence="2" id="KW-0396">Initiation factor</keyword>
<sequence>MAQYNPQAQQGGGGRGGGGRGYQGRGGGGPQHQGRPVGAWQTSAPTSSLQQAAYGRQQQQGGYHHHNQHHHNQQNYSQHHHHNQHLPNAVPPHGGPPGPYAGVHVAPPHHQQHHYNPYAHQGSYRGGQPQPGGWQQAAYPQGGVYYPPATAHPPAAAAAAPVVQPPKPREKKPLLITDKHGNVPDWSKKGTKSSLRAAVAAERGETDEKRSDAGSKLKEAALAALNQTDEADKPKETPKDETGDSPKPTEETPEPKEEPPKEEKAAPAPTPPPAPPAKPVEEPPKKPEEKAAPAPAPAPEKEPEPAPEPPKPVEEPPKPASEPPKATPEPPKPVETPAPEPPAKEEKKEEPPKPATKTLAELAAAAPPPSAKPLSAAAAVKSGNGSSLAAAATKKPNMAAVAAAPAPSPAKVGLRPGGKTRSTPAPSGKGRIVFDKKSLMKYKSCESCLQRPESLPDMTIVKGPAKPQGGGGGGGGGNNRNRDGGGGRRDWDRGQQQPRRRGSQQGNNNNNDNWTRGNEPPRNKNSRNNNRRGSQGNQPPLYDGPVAPLVKSANGWKPTKDNSPLAAAEKQVKSILNKMTKEKFDRLSTQMIEIQVLSYDMLTMMLHNVYEKAIDEPSFGEMYAELCVKMSKGATQANNDFVKLIESDEEPPTEGDAAPASQQSQSSSHIVYRWSNDVSTTDDEVVGPFPNADACVNAALEGSGEPQKRGEMVLELVKLIIKQGVFVKVMKKKDASPSDGDIFYTVYFNVDEAEECGQQLSEIFLSEVECISNAKKFNSFKRSLLNKCEDEFKKKEIFADWEKEKKEYEEKKSTFTPAQQAEKEEDFEFRRLKIKKQKLGNAKFIGQLYKAGLLKEKIVRFCVSDLLKLEELTEVRSKNPEYKDSCDYQIDLEDHEAICSLFSTVGNTIDHKTAADFMKVCFNKIYKLSVDQKNLPARSRFMYKDLIELRENRWVPRRDEGKAKSLEEIRKDFEREEKKQAQQSQQGYRNDRNDNRRGSQQTGGYDNRRGGNYGGRGGGGGGGGRNRPSAKPAQETDDDGFTVIGRGGNKGHFQSGGGGGGGGGGRGNSQPKQQSMPKSGSKSNFSSLNNENRSKSPQQGRRSKSPTGAPSTPAPAALSPEKLERRIKSMRSEFMQDGNIDELLLSMDELSGTPDAGQTLVLKSADSLLECKEAERKAITDTIRILYEKKKLSKDDIRNGLVDCIEFIDSMVCDCPKVFEYVADLLSALFKVNAVDVQWLCDSLEKTKVDPDTPAPEKLTRATITSVRSQDGPDAAKDIFGKSSSAMNSLLGADKWNAISKDLLG</sequence>
<feature type="domain" description="MI" evidence="5">
    <location>
        <begin position="1122"/>
        <end position="1245"/>
    </location>
</feature>
<evidence type="ECO:0000256" key="1">
    <source>
        <dbReference type="ARBA" id="ARBA00005775"/>
    </source>
</evidence>
<protein>
    <submittedName>
        <fullName evidence="6">Factor 4 gamma 2</fullName>
    </submittedName>
</protein>
<dbReference type="Pfam" id="PF02854">
    <property type="entry name" value="MIF4G"/>
    <property type="match status" value="2"/>
</dbReference>
<dbReference type="PRINTS" id="PR01217">
    <property type="entry name" value="PRICHEXTENSN"/>
</dbReference>
<dbReference type="SUPFAM" id="SSF48371">
    <property type="entry name" value="ARM repeat"/>
    <property type="match status" value="3"/>
</dbReference>
<feature type="compositionally biased region" description="Low complexity" evidence="4">
    <location>
        <begin position="50"/>
        <end position="62"/>
    </location>
</feature>
<feature type="region of interest" description="Disordered" evidence="4">
    <location>
        <begin position="1"/>
        <end position="136"/>
    </location>
</feature>
<evidence type="ECO:0000313" key="7">
    <source>
        <dbReference type="Proteomes" id="UP001153069"/>
    </source>
</evidence>
<feature type="compositionally biased region" description="Low complexity" evidence="4">
    <location>
        <begin position="389"/>
        <end position="411"/>
    </location>
</feature>
<comment type="similarity">
    <text evidence="1">Belongs to the eukaryotic initiation factor 4G family.</text>
</comment>
<evidence type="ECO:0000313" key="6">
    <source>
        <dbReference type="EMBL" id="CAB9501446.1"/>
    </source>
</evidence>
<accession>A0A9N8H5B0</accession>
<feature type="compositionally biased region" description="Polar residues" evidence="4">
    <location>
        <begin position="1068"/>
        <end position="1100"/>
    </location>
</feature>
<feature type="compositionally biased region" description="Low complexity" evidence="4">
    <location>
        <begin position="355"/>
        <end position="365"/>
    </location>
</feature>
<feature type="compositionally biased region" description="Basic and acidic residues" evidence="4">
    <location>
        <begin position="202"/>
        <end position="219"/>
    </location>
</feature>
<feature type="compositionally biased region" description="Low complexity" evidence="4">
    <location>
        <begin position="526"/>
        <end position="538"/>
    </location>
</feature>
<feature type="compositionally biased region" description="Low complexity" evidence="4">
    <location>
        <begin position="503"/>
        <end position="518"/>
    </location>
</feature>
<evidence type="ECO:0000256" key="2">
    <source>
        <dbReference type="ARBA" id="ARBA00022540"/>
    </source>
</evidence>
<dbReference type="Proteomes" id="UP001153069">
    <property type="component" value="Unassembled WGS sequence"/>
</dbReference>
<feature type="compositionally biased region" description="Gly residues" evidence="4">
    <location>
        <begin position="1011"/>
        <end position="1025"/>
    </location>
</feature>
<feature type="compositionally biased region" description="Basic and acidic residues" evidence="4">
    <location>
        <begin position="279"/>
        <end position="291"/>
    </location>
</feature>
<dbReference type="InterPro" id="IPR003890">
    <property type="entry name" value="MIF4G-like_typ-3"/>
</dbReference>
<dbReference type="GO" id="GO:0016281">
    <property type="term" value="C:eukaryotic translation initiation factor 4F complex"/>
    <property type="evidence" value="ECO:0007669"/>
    <property type="project" value="TreeGrafter"/>
</dbReference>
<feature type="compositionally biased region" description="Low complexity" evidence="4">
    <location>
        <begin position="100"/>
        <end position="136"/>
    </location>
</feature>
<dbReference type="SMART" id="SM00543">
    <property type="entry name" value="MIF4G"/>
    <property type="match status" value="1"/>
</dbReference>
<keyword evidence="7" id="KW-1185">Reference proteome</keyword>
<feature type="region of interest" description="Disordered" evidence="4">
    <location>
        <begin position="156"/>
        <end position="549"/>
    </location>
</feature>
<evidence type="ECO:0000259" key="5">
    <source>
        <dbReference type="PROSITE" id="PS51366"/>
    </source>
</evidence>
<feature type="compositionally biased region" description="Pro residues" evidence="4">
    <location>
        <begin position="318"/>
        <end position="341"/>
    </location>
</feature>
<dbReference type="PROSITE" id="PS51366">
    <property type="entry name" value="MI"/>
    <property type="match status" value="1"/>
</dbReference>
<dbReference type="GO" id="GO:0003729">
    <property type="term" value="F:mRNA binding"/>
    <property type="evidence" value="ECO:0007669"/>
    <property type="project" value="TreeGrafter"/>
</dbReference>
<feature type="compositionally biased region" description="Basic and acidic residues" evidence="4">
    <location>
        <begin position="480"/>
        <end position="493"/>
    </location>
</feature>
<dbReference type="PANTHER" id="PTHR23253:SF9">
    <property type="entry name" value="EUKARYOTIC TRANSLATION INITIATION FACTOR 4 GAMMA 2"/>
    <property type="match status" value="1"/>
</dbReference>